<dbReference type="InterPro" id="IPR013149">
    <property type="entry name" value="ADH-like_C"/>
</dbReference>
<evidence type="ECO:0000256" key="3">
    <source>
        <dbReference type="ARBA" id="ARBA00022833"/>
    </source>
</evidence>
<evidence type="ECO:0000313" key="7">
    <source>
        <dbReference type="EMBL" id="ALP69203.1"/>
    </source>
</evidence>
<comment type="cofactor">
    <cofactor evidence="1 5">
        <name>Zn(2+)</name>
        <dbReference type="ChEBI" id="CHEBI:29105"/>
    </cofactor>
</comment>
<evidence type="ECO:0000256" key="2">
    <source>
        <dbReference type="ARBA" id="ARBA00022723"/>
    </source>
</evidence>
<protein>
    <submittedName>
        <fullName evidence="7">Putative alcohol dehydrogenase</fullName>
    </submittedName>
</protein>
<evidence type="ECO:0000256" key="4">
    <source>
        <dbReference type="ARBA" id="ARBA00023002"/>
    </source>
</evidence>
<dbReference type="Pfam" id="PF00107">
    <property type="entry name" value="ADH_zinc_N"/>
    <property type="match status" value="1"/>
</dbReference>
<dbReference type="PROSITE" id="PS00059">
    <property type="entry name" value="ADH_ZINC"/>
    <property type="match status" value="1"/>
</dbReference>
<keyword evidence="4" id="KW-0560">Oxidoreductase</keyword>
<feature type="domain" description="Enoyl reductase (ER)" evidence="6">
    <location>
        <begin position="8"/>
        <end position="351"/>
    </location>
</feature>
<dbReference type="CDD" id="cd05278">
    <property type="entry name" value="FDH_like"/>
    <property type="match status" value="1"/>
</dbReference>
<dbReference type="InterPro" id="IPR002328">
    <property type="entry name" value="ADH_Zn_CS"/>
</dbReference>
<dbReference type="GO" id="GO:0016616">
    <property type="term" value="F:oxidoreductase activity, acting on the CH-OH group of donors, NAD or NADP as acceptor"/>
    <property type="evidence" value="ECO:0007669"/>
    <property type="project" value="UniProtKB-ARBA"/>
</dbReference>
<dbReference type="InterPro" id="IPR011032">
    <property type="entry name" value="GroES-like_sf"/>
</dbReference>
<dbReference type="GO" id="GO:0008270">
    <property type="term" value="F:zinc ion binding"/>
    <property type="evidence" value="ECO:0007669"/>
    <property type="project" value="InterPro"/>
</dbReference>
<evidence type="ECO:0000259" key="6">
    <source>
        <dbReference type="SMART" id="SM00829"/>
    </source>
</evidence>
<dbReference type="EMBL" id="KT935509">
    <property type="protein sequence ID" value="ALP69203.1"/>
    <property type="molecule type" value="Genomic_DNA"/>
</dbReference>
<evidence type="ECO:0000256" key="5">
    <source>
        <dbReference type="RuleBase" id="RU361277"/>
    </source>
</evidence>
<dbReference type="SUPFAM" id="SSF50129">
    <property type="entry name" value="GroES-like"/>
    <property type="match status" value="1"/>
</dbReference>
<dbReference type="InterPro" id="IPR036291">
    <property type="entry name" value="NAD(P)-bd_dom_sf"/>
</dbReference>
<organism evidence="7">
    <name type="scientific">Stutzerimonas stutzeri</name>
    <name type="common">Pseudomonas stutzeri</name>
    <dbReference type="NCBI Taxonomy" id="316"/>
    <lineage>
        <taxon>Bacteria</taxon>
        <taxon>Pseudomonadati</taxon>
        <taxon>Pseudomonadota</taxon>
        <taxon>Gammaproteobacteria</taxon>
        <taxon>Pseudomonadales</taxon>
        <taxon>Pseudomonadaceae</taxon>
        <taxon>Stutzerimonas</taxon>
    </lineage>
</organism>
<comment type="similarity">
    <text evidence="5">Belongs to the zinc-containing alcohol dehydrogenase family.</text>
</comment>
<proteinExistence type="inferred from homology"/>
<keyword evidence="3 5" id="KW-0862">Zinc</keyword>
<dbReference type="InterPro" id="IPR020843">
    <property type="entry name" value="ER"/>
</dbReference>
<dbReference type="SUPFAM" id="SSF51735">
    <property type="entry name" value="NAD(P)-binding Rossmann-fold domains"/>
    <property type="match status" value="1"/>
</dbReference>
<keyword evidence="2 5" id="KW-0479">Metal-binding</keyword>
<dbReference type="Pfam" id="PF08240">
    <property type="entry name" value="ADH_N"/>
    <property type="match status" value="1"/>
</dbReference>
<accession>A0A0S2UNX4</accession>
<dbReference type="Gene3D" id="3.90.180.10">
    <property type="entry name" value="Medium-chain alcohol dehydrogenases, catalytic domain"/>
    <property type="match status" value="1"/>
</dbReference>
<dbReference type="PANTHER" id="PTHR42813:SF2">
    <property type="entry name" value="DEHYDROGENASE, ZINC-CONTAINING, PUTATIVE (AFU_ORTHOLOGUE AFUA_2G02810)-RELATED"/>
    <property type="match status" value="1"/>
</dbReference>
<dbReference type="AlphaFoldDB" id="A0A0S2UNX4"/>
<dbReference type="PANTHER" id="PTHR42813">
    <property type="entry name" value="ZINC-TYPE ALCOHOL DEHYDROGENASE-LIKE"/>
    <property type="match status" value="1"/>
</dbReference>
<dbReference type="Gene3D" id="3.40.50.720">
    <property type="entry name" value="NAD(P)-binding Rossmann-like Domain"/>
    <property type="match status" value="1"/>
</dbReference>
<name>A0A0S2UNX4_STUST</name>
<sequence>MRASIYYGPEDIRATNIQDPRLNDDHAMLVEVSATSICGSDLHVYRGVLDSMMEKGRSQTGHELIGRVKEIGKDVGRFKPGDRVSMAYSCSCGDCYMCNVGQTAHCETTNKAVYGFGVPFGDLNGTHAEALILPHADAHTIKVPDAISDSAALMLSCNLPSAIIANKLADIAPGENVALIGCGPTGLMCLDIALQKSAGTIVAMDKVAHRLSVAAKKGAVPINPSDSDWMEKALAETGARGFDKVIEVVGYPETLQMALDIVRPGGTIAAIGVFCDQEFNLVLADVFLRDITLHMNGFANVQPFMWEGLRLMERGVLSPEEYFSHDFKLDEIHKAYSTFHTKDDNAMKMLIRP</sequence>
<evidence type="ECO:0000256" key="1">
    <source>
        <dbReference type="ARBA" id="ARBA00001947"/>
    </source>
</evidence>
<dbReference type="SMART" id="SM00829">
    <property type="entry name" value="PKS_ER"/>
    <property type="match status" value="1"/>
</dbReference>
<dbReference type="InterPro" id="IPR013154">
    <property type="entry name" value="ADH-like_N"/>
</dbReference>
<reference evidence="7" key="1">
    <citation type="journal article" date="2016" name="Gene">
        <title>Functional redundancy in phenol and toluene degradation in Pseudomonas stutzeri strains isolated from the Baltic Sea.</title>
        <authorList>
            <person name="Heinaru E."/>
            <person name="Naanuri E."/>
            <person name="Grunbach M."/>
            <person name="Joesaar M."/>
            <person name="Heinaru A."/>
        </authorList>
    </citation>
    <scope>NUCLEOTIDE SEQUENCE</scope>
    <source>
        <strain evidence="7">2A20</strain>
    </source>
</reference>